<dbReference type="CDD" id="cd09755">
    <property type="entry name" value="Cas2_I-E"/>
    <property type="match status" value="1"/>
</dbReference>
<comment type="caution">
    <text evidence="1">The sequence shown here is derived from an EMBL/GenBank/DDBJ whole genome shotgun (WGS) entry which is preliminary data.</text>
</comment>
<name>A0A3P1T572_9ACTN</name>
<dbReference type="Proteomes" id="UP000280819">
    <property type="component" value="Unassembled WGS sequence"/>
</dbReference>
<dbReference type="OrthoDB" id="8527479at2"/>
<organism evidence="1 2">
    <name type="scientific">Arachnia propionica</name>
    <dbReference type="NCBI Taxonomy" id="1750"/>
    <lineage>
        <taxon>Bacteria</taxon>
        <taxon>Bacillati</taxon>
        <taxon>Actinomycetota</taxon>
        <taxon>Actinomycetes</taxon>
        <taxon>Propionibacteriales</taxon>
        <taxon>Propionibacteriaceae</taxon>
        <taxon>Arachnia</taxon>
    </lineage>
</organism>
<dbReference type="EMBL" id="RQZG01000018">
    <property type="protein sequence ID" value="RRD03573.1"/>
    <property type="molecule type" value="Genomic_DNA"/>
</dbReference>
<accession>A0A3P1T572</accession>
<dbReference type="Pfam" id="PF09707">
    <property type="entry name" value="Cas_Cas2CT1978"/>
    <property type="match status" value="1"/>
</dbReference>
<dbReference type="NCBIfam" id="TIGR01873">
    <property type="entry name" value="cas_CT1978"/>
    <property type="match status" value="1"/>
</dbReference>
<dbReference type="AlphaFoldDB" id="A0A3P1T572"/>
<evidence type="ECO:0000313" key="1">
    <source>
        <dbReference type="EMBL" id="RRD03573.1"/>
    </source>
</evidence>
<proteinExistence type="predicted"/>
<reference evidence="1 2" key="1">
    <citation type="submission" date="2018-11" db="EMBL/GenBank/DDBJ databases">
        <title>Genomes From Bacteria Associated with the Canine Oral Cavity: a Test Case for Automated Genome-Based Taxonomic Assignment.</title>
        <authorList>
            <person name="Coil D.A."/>
            <person name="Jospin G."/>
            <person name="Darling A.E."/>
            <person name="Wallis C."/>
            <person name="Davis I.J."/>
            <person name="Harris S."/>
            <person name="Eisen J.A."/>
            <person name="Holcombe L.J."/>
            <person name="O'Flynn C."/>
        </authorList>
    </citation>
    <scope>NUCLEOTIDE SEQUENCE [LARGE SCALE GENOMIC DNA]</scope>
    <source>
        <strain evidence="1 2">OH887_COT-365</strain>
    </source>
</reference>
<dbReference type="InterPro" id="IPR010152">
    <property type="entry name" value="CRISPR-assoc_prot_Cas2_sub"/>
</dbReference>
<evidence type="ECO:0000313" key="2">
    <source>
        <dbReference type="Proteomes" id="UP000280819"/>
    </source>
</evidence>
<gene>
    <name evidence="1" type="primary">cas2e</name>
    <name evidence="1" type="ORF">EII34_13350</name>
</gene>
<protein>
    <submittedName>
        <fullName evidence="1">Type I-E CRISPR-associated endoribonuclease Cas2</fullName>
    </submittedName>
</protein>
<dbReference type="Gene3D" id="3.30.70.240">
    <property type="match status" value="1"/>
</dbReference>
<sequence length="119" mass="13380">MIVLVLSKVPPGLRGHLTRWLLEVSPGVFVGKVSARVRDELWSLTTSELRDGTAIMILPARNEQGFEIRNSGHRWTPVDLDGFVTLRRPPANDTSSPAVKAPLPKASRYRWLRSRRNPS</sequence>